<accession>A0ABX3S7D3</accession>
<gene>
    <name evidence="2" type="ORF">BST19_25820</name>
</gene>
<evidence type="ECO:0008006" key="4">
    <source>
        <dbReference type="Google" id="ProtNLM"/>
    </source>
</evidence>
<sequence>MFGPGTGAGSGGPGTLNDVDPDRLPSQGGGGNPGHALGGGGNPLDKLQDTLANADATGASRE</sequence>
<feature type="compositionally biased region" description="Gly residues" evidence="1">
    <location>
        <begin position="1"/>
        <end position="14"/>
    </location>
</feature>
<comment type="caution">
    <text evidence="2">The sequence shown here is derived from an EMBL/GenBank/DDBJ whole genome shotgun (WGS) entry which is preliminary data.</text>
</comment>
<feature type="compositionally biased region" description="Gly residues" evidence="1">
    <location>
        <begin position="27"/>
        <end position="42"/>
    </location>
</feature>
<dbReference type="Proteomes" id="UP000192293">
    <property type="component" value="Unassembled WGS sequence"/>
</dbReference>
<evidence type="ECO:0000256" key="1">
    <source>
        <dbReference type="SAM" id="MobiDB-lite"/>
    </source>
</evidence>
<feature type="region of interest" description="Disordered" evidence="1">
    <location>
        <begin position="1"/>
        <end position="62"/>
    </location>
</feature>
<evidence type="ECO:0000313" key="2">
    <source>
        <dbReference type="EMBL" id="ORA42228.1"/>
    </source>
</evidence>
<organism evidence="2 3">
    <name type="scientific">Mycobacterium bouchedurhonense</name>
    <dbReference type="NCBI Taxonomy" id="701041"/>
    <lineage>
        <taxon>Bacteria</taxon>
        <taxon>Bacillati</taxon>
        <taxon>Actinomycetota</taxon>
        <taxon>Actinomycetes</taxon>
        <taxon>Mycobacteriales</taxon>
        <taxon>Mycobacteriaceae</taxon>
        <taxon>Mycobacterium</taxon>
        <taxon>Mycobacterium avium complex (MAC)</taxon>
    </lineage>
</organism>
<evidence type="ECO:0000313" key="3">
    <source>
        <dbReference type="Proteomes" id="UP000192293"/>
    </source>
</evidence>
<dbReference type="EMBL" id="MVHL01000083">
    <property type="protein sequence ID" value="ORA42228.1"/>
    <property type="molecule type" value="Genomic_DNA"/>
</dbReference>
<proteinExistence type="predicted"/>
<keyword evidence="3" id="KW-1185">Reference proteome</keyword>
<reference evidence="2 3" key="1">
    <citation type="submission" date="2017-02" db="EMBL/GenBank/DDBJ databases">
        <title>The new phylogeny of genus Mycobacterium.</title>
        <authorList>
            <person name="Tortoli E."/>
            <person name="Trovato A."/>
            <person name="Cirillo D.M."/>
        </authorList>
    </citation>
    <scope>NUCLEOTIDE SEQUENCE [LARGE SCALE GENOMIC DNA]</scope>
    <source>
        <strain evidence="2 3">DSM 45439</strain>
    </source>
</reference>
<name>A0ABX3S7D3_MYCBC</name>
<protein>
    <recommendedName>
        <fullName evidence="4">Antitoxin</fullName>
    </recommendedName>
</protein>